<reference evidence="2" key="1">
    <citation type="journal article" date="2023" name="Front. Plant Sci.">
        <title>Chromosomal-level genome assembly of Melastoma candidum provides insights into trichome evolution.</title>
        <authorList>
            <person name="Zhong Y."/>
            <person name="Wu W."/>
            <person name="Sun C."/>
            <person name="Zou P."/>
            <person name="Liu Y."/>
            <person name="Dai S."/>
            <person name="Zhou R."/>
        </authorList>
    </citation>
    <scope>NUCLEOTIDE SEQUENCE [LARGE SCALE GENOMIC DNA]</scope>
</reference>
<comment type="caution">
    <text evidence="1">The sequence shown here is derived from an EMBL/GenBank/DDBJ whole genome shotgun (WGS) entry which is preliminary data.</text>
</comment>
<name>A0ACB9MTN6_9MYRT</name>
<protein>
    <submittedName>
        <fullName evidence="1">Uncharacterized protein</fullName>
    </submittedName>
</protein>
<sequence length="162" mass="18443">MEEEVISLCSEFHSLWALTQLKTAAVDNGQHEKIKEDHLQSMPFLKAVVLEVVLPHVVRGCRAGRRFLDESSRNGEQAGTTKAFDITGRREIKMMPFGAGRRIYPSYGAAILQREYFLANLIWRYQGNAVDGDAVDLLEKLEFTEVMKKPLRVFIYPRLLGS</sequence>
<dbReference type="EMBL" id="CM042888">
    <property type="protein sequence ID" value="KAI4326326.1"/>
    <property type="molecule type" value="Genomic_DNA"/>
</dbReference>
<gene>
    <name evidence="1" type="ORF">MLD38_031652</name>
</gene>
<accession>A0ACB9MTN6</accession>
<dbReference type="Proteomes" id="UP001057402">
    <property type="component" value="Chromosome 9"/>
</dbReference>
<keyword evidence="2" id="KW-1185">Reference proteome</keyword>
<organism evidence="1 2">
    <name type="scientific">Melastoma candidum</name>
    <dbReference type="NCBI Taxonomy" id="119954"/>
    <lineage>
        <taxon>Eukaryota</taxon>
        <taxon>Viridiplantae</taxon>
        <taxon>Streptophyta</taxon>
        <taxon>Embryophyta</taxon>
        <taxon>Tracheophyta</taxon>
        <taxon>Spermatophyta</taxon>
        <taxon>Magnoliopsida</taxon>
        <taxon>eudicotyledons</taxon>
        <taxon>Gunneridae</taxon>
        <taxon>Pentapetalae</taxon>
        <taxon>rosids</taxon>
        <taxon>malvids</taxon>
        <taxon>Myrtales</taxon>
        <taxon>Melastomataceae</taxon>
        <taxon>Melastomatoideae</taxon>
        <taxon>Melastomateae</taxon>
        <taxon>Melastoma</taxon>
    </lineage>
</organism>
<evidence type="ECO:0000313" key="2">
    <source>
        <dbReference type="Proteomes" id="UP001057402"/>
    </source>
</evidence>
<evidence type="ECO:0000313" key="1">
    <source>
        <dbReference type="EMBL" id="KAI4326326.1"/>
    </source>
</evidence>
<proteinExistence type="predicted"/>